<dbReference type="Proteomes" id="UP000809290">
    <property type="component" value="Unassembled WGS sequence"/>
</dbReference>
<accession>A0ABS2SMN0</accession>
<keyword evidence="1 2" id="KW-0238">DNA-binding</keyword>
<dbReference type="EMBL" id="JAFBCP010000001">
    <property type="protein sequence ID" value="MBM7817516.1"/>
    <property type="molecule type" value="Genomic_DNA"/>
</dbReference>
<feature type="domain" description="HTH tetR-type" evidence="3">
    <location>
        <begin position="8"/>
        <end position="68"/>
    </location>
</feature>
<keyword evidence="5" id="KW-1185">Reference proteome</keyword>
<evidence type="ECO:0000313" key="5">
    <source>
        <dbReference type="Proteomes" id="UP000809290"/>
    </source>
</evidence>
<dbReference type="InterPro" id="IPR009057">
    <property type="entry name" value="Homeodomain-like_sf"/>
</dbReference>
<dbReference type="Gene3D" id="1.10.357.10">
    <property type="entry name" value="Tetracycline Repressor, domain 2"/>
    <property type="match status" value="1"/>
</dbReference>
<name>A0ABS2SMN0_9MICO</name>
<reference evidence="4 5" key="1">
    <citation type="submission" date="2021-01" db="EMBL/GenBank/DDBJ databases">
        <title>Sequencing the genomes of 1000 actinobacteria strains.</title>
        <authorList>
            <person name="Klenk H.-P."/>
        </authorList>
    </citation>
    <scope>NUCLEOTIDE SEQUENCE [LARGE SCALE GENOMIC DNA]</scope>
    <source>
        <strain evidence="4 5">DSM 13657</strain>
    </source>
</reference>
<evidence type="ECO:0000313" key="4">
    <source>
        <dbReference type="EMBL" id="MBM7817516.1"/>
    </source>
</evidence>
<dbReference type="InterPro" id="IPR001647">
    <property type="entry name" value="HTH_TetR"/>
</dbReference>
<gene>
    <name evidence="4" type="ORF">JOE56_002210</name>
</gene>
<feature type="DNA-binding region" description="H-T-H motif" evidence="2">
    <location>
        <begin position="31"/>
        <end position="50"/>
    </location>
</feature>
<dbReference type="SUPFAM" id="SSF46689">
    <property type="entry name" value="Homeodomain-like"/>
    <property type="match status" value="1"/>
</dbReference>
<sequence length="209" mass="22990">MPKLTDHARRREELGDAAWWVLLRDGVGRVSVRNVAAEADPTVSSLRHVFATQDELLVFALELVLERVRRRVEPLLPVTDRREVEAVACEFLPLSPERWAEMEVYLSLFMAVGKNPELAPHRDRAPGPALVGCLGQFGEPFGFGDHRAPQTHQLRGHHQLQLAACQDEQVTGEIAGGLRPPDLLGDGVDSLNVAAAAAVTCFALTQHKD</sequence>
<organism evidence="4 5">
    <name type="scientific">Brevibacterium paucivorans</name>
    <dbReference type="NCBI Taxonomy" id="170994"/>
    <lineage>
        <taxon>Bacteria</taxon>
        <taxon>Bacillati</taxon>
        <taxon>Actinomycetota</taxon>
        <taxon>Actinomycetes</taxon>
        <taxon>Micrococcales</taxon>
        <taxon>Brevibacteriaceae</taxon>
        <taxon>Brevibacterium</taxon>
    </lineage>
</organism>
<comment type="caution">
    <text evidence="4">The sequence shown here is derived from an EMBL/GenBank/DDBJ whole genome shotgun (WGS) entry which is preliminary data.</text>
</comment>
<evidence type="ECO:0000259" key="3">
    <source>
        <dbReference type="PROSITE" id="PS50977"/>
    </source>
</evidence>
<proteinExistence type="predicted"/>
<protein>
    <submittedName>
        <fullName evidence="4">AcrR family transcriptional regulator</fullName>
    </submittedName>
</protein>
<dbReference type="PROSITE" id="PS50977">
    <property type="entry name" value="HTH_TETR_2"/>
    <property type="match status" value="1"/>
</dbReference>
<evidence type="ECO:0000256" key="2">
    <source>
        <dbReference type="PROSITE-ProRule" id="PRU00335"/>
    </source>
</evidence>
<evidence type="ECO:0000256" key="1">
    <source>
        <dbReference type="ARBA" id="ARBA00023125"/>
    </source>
</evidence>